<comment type="caution">
    <text evidence="2">The sequence shown here is derived from an EMBL/GenBank/DDBJ whole genome shotgun (WGS) entry which is preliminary data.</text>
</comment>
<reference evidence="2 3" key="1">
    <citation type="journal article" date="2016" name="Antonie Van Leeuwenhoek">
        <title>Lysinibacillus endophyticus sp. nov., an indole-3-acetic acid producing endophytic bacterium isolated from corn root (Zea mays cv. Xinken-5).</title>
        <authorList>
            <person name="Yu J."/>
            <person name="Guan X."/>
            <person name="Liu C."/>
            <person name="Xiang W."/>
            <person name="Yu Z."/>
            <person name="Liu X."/>
            <person name="Wang G."/>
        </authorList>
    </citation>
    <scope>NUCLEOTIDE SEQUENCE [LARGE SCALE GENOMIC DNA]</scope>
    <source>
        <strain evidence="2 3">DSM 100506</strain>
    </source>
</reference>
<dbReference type="Gene3D" id="2.40.10.10">
    <property type="entry name" value="Trypsin-like serine proteases"/>
    <property type="match status" value="1"/>
</dbReference>
<keyword evidence="2" id="KW-0645">Protease</keyword>
<evidence type="ECO:0000313" key="2">
    <source>
        <dbReference type="EMBL" id="RKQ13437.1"/>
    </source>
</evidence>
<name>A0A494YTH4_9BACL</name>
<evidence type="ECO:0000313" key="3">
    <source>
        <dbReference type="Proteomes" id="UP000272238"/>
    </source>
</evidence>
<keyword evidence="1" id="KW-0720">Serine protease</keyword>
<dbReference type="PROSITE" id="PS51257">
    <property type="entry name" value="PROKAR_LIPOPROTEIN"/>
    <property type="match status" value="1"/>
</dbReference>
<dbReference type="GO" id="GO:0006508">
    <property type="term" value="P:proteolysis"/>
    <property type="evidence" value="ECO:0007669"/>
    <property type="project" value="UniProtKB-KW"/>
</dbReference>
<gene>
    <name evidence="2" type="ORF">D8M03_16145</name>
</gene>
<protein>
    <submittedName>
        <fullName evidence="2">Serine protease</fullName>
    </submittedName>
</protein>
<dbReference type="AlphaFoldDB" id="A0A494YTH4"/>
<dbReference type="RefSeq" id="WP_121215827.1">
    <property type="nucleotide sequence ID" value="NZ_RBZN01000064.1"/>
</dbReference>
<proteinExistence type="predicted"/>
<dbReference type="OrthoDB" id="2738286at2"/>
<dbReference type="Proteomes" id="UP000272238">
    <property type="component" value="Unassembled WGS sequence"/>
</dbReference>
<dbReference type="EMBL" id="RBZN01000064">
    <property type="protein sequence ID" value="RKQ13437.1"/>
    <property type="molecule type" value="Genomic_DNA"/>
</dbReference>
<dbReference type="SUPFAM" id="SSF50494">
    <property type="entry name" value="Trypsin-like serine proteases"/>
    <property type="match status" value="1"/>
</dbReference>
<keyword evidence="3" id="KW-1185">Reference proteome</keyword>
<dbReference type="GO" id="GO:0008236">
    <property type="term" value="F:serine-type peptidase activity"/>
    <property type="evidence" value="ECO:0007669"/>
    <property type="project" value="UniProtKB-KW"/>
</dbReference>
<organism evidence="2 3">
    <name type="scientific">Ureibacillus endophyticus</name>
    <dbReference type="NCBI Taxonomy" id="1978490"/>
    <lineage>
        <taxon>Bacteria</taxon>
        <taxon>Bacillati</taxon>
        <taxon>Bacillota</taxon>
        <taxon>Bacilli</taxon>
        <taxon>Bacillales</taxon>
        <taxon>Caryophanaceae</taxon>
        <taxon>Ureibacillus</taxon>
    </lineage>
</organism>
<dbReference type="InterPro" id="IPR043504">
    <property type="entry name" value="Peptidase_S1_PA_chymotrypsin"/>
</dbReference>
<keyword evidence="1" id="KW-0378">Hydrolase</keyword>
<accession>A0A494YTH4</accession>
<evidence type="ECO:0000256" key="1">
    <source>
        <dbReference type="ARBA" id="ARBA00022825"/>
    </source>
</evidence>
<dbReference type="InterPro" id="IPR009003">
    <property type="entry name" value="Peptidase_S1_PA"/>
</dbReference>
<sequence length="326" mass="37088">MKKLPIFILLFLLLAGCKDQSVYHVYDNNNQEIEKEEANEKKVSENVMVHGYSGVANGYVIDSKNRKKWIVTVASSVSGHPNAIIVTSEGKEIEADVIGIDKEHNIAILYINNSAKITPYSLSDKSVERNENEISKAQLDDEKRLQGIVSVIQKDGKFQEELVEAKVIKEAIANAKKKPISYKERAELVAFFKDFPKVQKDAINRMHTTERASFSYNSDELLIFIDNFHEALNTYFHTGESEIINDYIGSDDLKKHLVKVVEEDISKLHLTTSEVKSVNAVDYQYVVELETTINNKGEERTVSEIVKCILLNKEWKVISFTIQEQN</sequence>